<accession>A0A8H5TLY5</accession>
<sequence>MQRSKRFLLKRYSRLGRELPAPETTPTNPPTSASTDAGQSCRGSIDLSRIEKLPFEIRNEILLAIDSIADISSLVHASPTFHQQYRLDRAFWLWHCLKQEIGNILIDAYTVDTYNTPEFSSTRARQKVLLYIEDYKQQRSEGTESLRQPPEEDVTRIATFHTSIMRALMEHYAAWARANLKGLSEPTELSRTEERRILRGLYRFQIFCGLFGPPRGCGYYFSEDNINSEQRLQLLLDVYEPWEIEEILCINAFVHAKYRTLIKQVEWDLNPDNPSFDDKRRGPHTPPGAFHLANSMYGDDYRNGIVCRGLRVLSAALEIPSHSELLKLIASEVVSVQDDMISETTRPYHQDTRRDSQYSDRDRAQDNRERMRFEGECYYSPPFAWVVFWRELYSNLYGDYIPTSFRPWGYVMWDKDRLVNTDAVAIIDREWKAMCSRVVDGGELGDPRDEWTAN</sequence>
<keyword evidence="3" id="KW-1185">Reference proteome</keyword>
<gene>
    <name evidence="2" type="ORF">FDENT_10723</name>
</gene>
<organism evidence="2 3">
    <name type="scientific">Fusarium denticulatum</name>
    <dbReference type="NCBI Taxonomy" id="48507"/>
    <lineage>
        <taxon>Eukaryota</taxon>
        <taxon>Fungi</taxon>
        <taxon>Dikarya</taxon>
        <taxon>Ascomycota</taxon>
        <taxon>Pezizomycotina</taxon>
        <taxon>Sordariomycetes</taxon>
        <taxon>Hypocreomycetidae</taxon>
        <taxon>Hypocreales</taxon>
        <taxon>Nectriaceae</taxon>
        <taxon>Fusarium</taxon>
        <taxon>Fusarium fujikuroi species complex</taxon>
    </lineage>
</organism>
<protein>
    <recommendedName>
        <fullName evidence="4">F-box domain-containing protein</fullName>
    </recommendedName>
</protein>
<feature type="compositionally biased region" description="Basic and acidic residues" evidence="1">
    <location>
        <begin position="346"/>
        <end position="366"/>
    </location>
</feature>
<comment type="caution">
    <text evidence="2">The sequence shown here is derived from an EMBL/GenBank/DDBJ whole genome shotgun (WGS) entry which is preliminary data.</text>
</comment>
<proteinExistence type="predicted"/>
<evidence type="ECO:0000256" key="1">
    <source>
        <dbReference type="SAM" id="MobiDB-lite"/>
    </source>
</evidence>
<dbReference type="AlphaFoldDB" id="A0A8H5TLY5"/>
<evidence type="ECO:0008006" key="4">
    <source>
        <dbReference type="Google" id="ProtNLM"/>
    </source>
</evidence>
<dbReference type="EMBL" id="JAAOAK010000343">
    <property type="protein sequence ID" value="KAF5671877.1"/>
    <property type="molecule type" value="Genomic_DNA"/>
</dbReference>
<reference evidence="2 3" key="1">
    <citation type="submission" date="2020-05" db="EMBL/GenBank/DDBJ databases">
        <title>Identification and distribution of gene clusters putatively required for synthesis of sphingolipid metabolism inhibitors in phylogenetically diverse species of the filamentous fungus Fusarium.</title>
        <authorList>
            <person name="Kim H.-S."/>
            <person name="Busman M."/>
            <person name="Brown D.W."/>
            <person name="Divon H."/>
            <person name="Uhlig S."/>
            <person name="Proctor R.H."/>
        </authorList>
    </citation>
    <scope>NUCLEOTIDE SEQUENCE [LARGE SCALE GENOMIC DNA]</scope>
    <source>
        <strain evidence="2 3">NRRL 25311</strain>
    </source>
</reference>
<name>A0A8H5TLY5_9HYPO</name>
<dbReference type="Proteomes" id="UP000562682">
    <property type="component" value="Unassembled WGS sequence"/>
</dbReference>
<evidence type="ECO:0000313" key="2">
    <source>
        <dbReference type="EMBL" id="KAF5671877.1"/>
    </source>
</evidence>
<feature type="region of interest" description="Disordered" evidence="1">
    <location>
        <begin position="344"/>
        <end position="366"/>
    </location>
</feature>
<feature type="compositionally biased region" description="Low complexity" evidence="1">
    <location>
        <begin position="21"/>
        <end position="35"/>
    </location>
</feature>
<feature type="region of interest" description="Disordered" evidence="1">
    <location>
        <begin position="19"/>
        <end position="40"/>
    </location>
</feature>
<evidence type="ECO:0000313" key="3">
    <source>
        <dbReference type="Proteomes" id="UP000562682"/>
    </source>
</evidence>